<keyword evidence="2" id="KW-1185">Reference proteome</keyword>
<evidence type="ECO:0000313" key="2">
    <source>
        <dbReference type="Proteomes" id="UP001153620"/>
    </source>
</evidence>
<dbReference type="Pfam" id="PF06477">
    <property type="entry name" value="DUF1091"/>
    <property type="match status" value="2"/>
</dbReference>
<dbReference type="EMBL" id="OU895878">
    <property type="protein sequence ID" value="CAG9801676.1"/>
    <property type="molecule type" value="Genomic_DNA"/>
</dbReference>
<name>A0A9N9RNF7_9DIPT</name>
<dbReference type="AlphaFoldDB" id="A0A9N9RNF7"/>
<dbReference type="Proteomes" id="UP001153620">
    <property type="component" value="Chromosome 2"/>
</dbReference>
<reference evidence="1" key="2">
    <citation type="submission" date="2022-10" db="EMBL/GenBank/DDBJ databases">
        <authorList>
            <consortium name="ENA_rothamsted_submissions"/>
            <consortium name="culmorum"/>
            <person name="King R."/>
        </authorList>
    </citation>
    <scope>NUCLEOTIDE SEQUENCE</scope>
</reference>
<organism evidence="1 2">
    <name type="scientific">Chironomus riparius</name>
    <dbReference type="NCBI Taxonomy" id="315576"/>
    <lineage>
        <taxon>Eukaryota</taxon>
        <taxon>Metazoa</taxon>
        <taxon>Ecdysozoa</taxon>
        <taxon>Arthropoda</taxon>
        <taxon>Hexapoda</taxon>
        <taxon>Insecta</taxon>
        <taxon>Pterygota</taxon>
        <taxon>Neoptera</taxon>
        <taxon>Endopterygota</taxon>
        <taxon>Diptera</taxon>
        <taxon>Nematocera</taxon>
        <taxon>Chironomoidea</taxon>
        <taxon>Chironomidae</taxon>
        <taxon>Chironominae</taxon>
        <taxon>Chironomus</taxon>
    </lineage>
</organism>
<dbReference type="InterPro" id="IPR010512">
    <property type="entry name" value="DUF1091"/>
</dbReference>
<dbReference type="PANTHER" id="PTHR21112:SF13">
    <property type="entry name" value="CHEMOSENSORY PROTEIN A 7A"/>
    <property type="match status" value="1"/>
</dbReference>
<gene>
    <name evidence="1" type="ORF">CHIRRI_LOCUS4598</name>
</gene>
<dbReference type="PANTHER" id="PTHR21112">
    <property type="entry name" value="CHEMOSENSORY PROTEIN A 29A-RELATED"/>
    <property type="match status" value="1"/>
</dbReference>
<reference evidence="1" key="1">
    <citation type="submission" date="2022-01" db="EMBL/GenBank/DDBJ databases">
        <authorList>
            <person name="King R."/>
        </authorList>
    </citation>
    <scope>NUCLEOTIDE SEQUENCE</scope>
</reference>
<evidence type="ECO:0000313" key="1">
    <source>
        <dbReference type="EMBL" id="CAG9801676.1"/>
    </source>
</evidence>
<accession>A0A9N9RNF7</accession>
<sequence length="341" mass="39072">MYSSYLLLFSYILVQEYNGMFECILTQFEVVVKDSPYCNFNNLKIVRFNRTTFVINGSFEIFVDTIESFDTLCSMFKKAGNDYKLTPYKVGPINICDALKKDELFYPSIHAASKNFPALGTCDFTEGKIYKIINFLPNLDKVPPVFQSGDYMIECQVTKAGELIQALKIYGQLYNIDSNAMFECIMTQFDPIVKNCQSMNFDKIKVVRFNRTTLVSNGSFELNFDGSFAEAEGLCNFYKKAGNEYRLTPYKVARTNLCKGMAEDEYFYPAFHTFTNFPPVKTCAFKNGFTYFIKNYLPDLSKIPPVIGSGDYMLECKIFKGEEFIQGFKTYAQVYNIPNSG</sequence>
<protein>
    <submittedName>
        <fullName evidence="1">Uncharacterized protein</fullName>
    </submittedName>
</protein>
<proteinExistence type="predicted"/>
<dbReference type="OrthoDB" id="7925769at2759"/>
<dbReference type="SMART" id="SM00697">
    <property type="entry name" value="DM8"/>
    <property type="match status" value="2"/>
</dbReference>